<evidence type="ECO:0000256" key="4">
    <source>
        <dbReference type="ARBA" id="ARBA00022842"/>
    </source>
</evidence>
<dbReference type="GO" id="GO:0016791">
    <property type="term" value="F:phosphatase activity"/>
    <property type="evidence" value="ECO:0007669"/>
    <property type="project" value="TreeGrafter"/>
</dbReference>
<name>A0A1Y4LU31_9FIRM</name>
<comment type="caution">
    <text evidence="5">The sequence shown here is derived from an EMBL/GenBank/DDBJ whole genome shotgun (WGS) entry which is preliminary data.</text>
</comment>
<dbReference type="Gene3D" id="1.10.150.240">
    <property type="entry name" value="Putative phosphatase, domain 2"/>
    <property type="match status" value="1"/>
</dbReference>
<evidence type="ECO:0000313" key="5">
    <source>
        <dbReference type="EMBL" id="OUP59350.1"/>
    </source>
</evidence>
<accession>A0A1Y4LU31</accession>
<dbReference type="InterPro" id="IPR023214">
    <property type="entry name" value="HAD_sf"/>
</dbReference>
<evidence type="ECO:0000256" key="3">
    <source>
        <dbReference type="ARBA" id="ARBA00022801"/>
    </source>
</evidence>
<dbReference type="GO" id="GO:0044281">
    <property type="term" value="P:small molecule metabolic process"/>
    <property type="evidence" value="ECO:0007669"/>
    <property type="project" value="UniProtKB-ARBA"/>
</dbReference>
<protein>
    <recommendedName>
        <fullName evidence="7">HAD family hydrolase</fullName>
    </recommendedName>
</protein>
<keyword evidence="6" id="KW-1185">Reference proteome</keyword>
<dbReference type="SUPFAM" id="SSF56784">
    <property type="entry name" value="HAD-like"/>
    <property type="match status" value="1"/>
</dbReference>
<dbReference type="SFLD" id="SFLDS00003">
    <property type="entry name" value="Haloacid_Dehalogenase"/>
    <property type="match status" value="1"/>
</dbReference>
<keyword evidence="2" id="KW-0479">Metal-binding</keyword>
<dbReference type="InterPro" id="IPR041492">
    <property type="entry name" value="HAD_2"/>
</dbReference>
<evidence type="ECO:0000256" key="1">
    <source>
        <dbReference type="ARBA" id="ARBA00001946"/>
    </source>
</evidence>
<evidence type="ECO:0000313" key="6">
    <source>
        <dbReference type="Proteomes" id="UP000195447"/>
    </source>
</evidence>
<dbReference type="Pfam" id="PF13419">
    <property type="entry name" value="HAD_2"/>
    <property type="match status" value="1"/>
</dbReference>
<dbReference type="AlphaFoldDB" id="A0A1Y4LU31"/>
<dbReference type="RefSeq" id="WP_035401139.1">
    <property type="nucleotide sequence ID" value="NZ_CABKSV010000035.1"/>
</dbReference>
<proteinExistence type="predicted"/>
<sequence length="227" mass="26914">MKFCFDCDDTLYDLSYPFKKACNELLNIDETHDLESMYTIYRSCGDEIFDKIQDGSISIDESGIYRIRQMCKIYHIDVEEDLYREFQRVYKTLQKEIFMSNVFHDFFRSTISELAILTNGQDEHQRMKLKALDVFKYFKEENVYTSGQLGFAKPDPRSFKTMFSNMKENISDWYYIGDNYTNDMEGAKKVGMKTIHFNRHHGLEGTSSDHVVYSENELVNLLRKLEK</sequence>
<dbReference type="PANTHER" id="PTHR46470">
    <property type="entry name" value="N-ACYLNEURAMINATE-9-PHOSPHATASE"/>
    <property type="match status" value="1"/>
</dbReference>
<evidence type="ECO:0008006" key="7">
    <source>
        <dbReference type="Google" id="ProtNLM"/>
    </source>
</evidence>
<dbReference type="InterPro" id="IPR051400">
    <property type="entry name" value="HAD-like_hydrolase"/>
</dbReference>
<dbReference type="Gene3D" id="3.40.50.1000">
    <property type="entry name" value="HAD superfamily/HAD-like"/>
    <property type="match status" value="1"/>
</dbReference>
<dbReference type="EMBL" id="NFKM01000014">
    <property type="protein sequence ID" value="OUP59350.1"/>
    <property type="molecule type" value="Genomic_DNA"/>
</dbReference>
<dbReference type="PANTHER" id="PTHR46470:SF2">
    <property type="entry name" value="GLYCERALDEHYDE 3-PHOSPHATE PHOSPHATASE"/>
    <property type="match status" value="1"/>
</dbReference>
<dbReference type="InterPro" id="IPR023198">
    <property type="entry name" value="PGP-like_dom2"/>
</dbReference>
<dbReference type="Proteomes" id="UP000195447">
    <property type="component" value="Unassembled WGS sequence"/>
</dbReference>
<comment type="cofactor">
    <cofactor evidence="1">
        <name>Mg(2+)</name>
        <dbReference type="ChEBI" id="CHEBI:18420"/>
    </cofactor>
</comment>
<reference evidence="6" key="1">
    <citation type="submission" date="2017-04" db="EMBL/GenBank/DDBJ databases">
        <title>Function of individual gut microbiota members based on whole genome sequencing of pure cultures obtained from chicken caecum.</title>
        <authorList>
            <person name="Medvecky M."/>
            <person name="Cejkova D."/>
            <person name="Polansky O."/>
            <person name="Karasova D."/>
            <person name="Kubasova T."/>
            <person name="Cizek A."/>
            <person name="Rychlik I."/>
        </authorList>
    </citation>
    <scope>NUCLEOTIDE SEQUENCE [LARGE SCALE GENOMIC DNA]</scope>
    <source>
        <strain evidence="6">An178</strain>
    </source>
</reference>
<evidence type="ECO:0000256" key="2">
    <source>
        <dbReference type="ARBA" id="ARBA00022723"/>
    </source>
</evidence>
<dbReference type="InterPro" id="IPR006439">
    <property type="entry name" value="HAD-SF_hydro_IA"/>
</dbReference>
<keyword evidence="3" id="KW-0378">Hydrolase</keyword>
<gene>
    <name evidence="5" type="ORF">B5F14_07315</name>
</gene>
<dbReference type="GO" id="GO:0046872">
    <property type="term" value="F:metal ion binding"/>
    <property type="evidence" value="ECO:0007669"/>
    <property type="project" value="UniProtKB-KW"/>
</dbReference>
<dbReference type="InterPro" id="IPR036412">
    <property type="entry name" value="HAD-like_sf"/>
</dbReference>
<dbReference type="NCBIfam" id="TIGR01549">
    <property type="entry name" value="HAD-SF-IA-v1"/>
    <property type="match status" value="1"/>
</dbReference>
<dbReference type="SFLD" id="SFLDG01129">
    <property type="entry name" value="C1.5:_HAD__Beta-PGM__Phosphata"/>
    <property type="match status" value="1"/>
</dbReference>
<keyword evidence="4" id="KW-0460">Magnesium</keyword>
<organism evidence="5 6">
    <name type="scientific">Faecalitalea cylindroides</name>
    <dbReference type="NCBI Taxonomy" id="39483"/>
    <lineage>
        <taxon>Bacteria</taxon>
        <taxon>Bacillati</taxon>
        <taxon>Bacillota</taxon>
        <taxon>Erysipelotrichia</taxon>
        <taxon>Erysipelotrichales</taxon>
        <taxon>Erysipelotrichaceae</taxon>
        <taxon>Faecalitalea</taxon>
    </lineage>
</organism>